<organism evidence="4 5">
    <name type="scientific">Elysia chlorotica</name>
    <name type="common">Eastern emerald elysia</name>
    <name type="synonym">Sea slug</name>
    <dbReference type="NCBI Taxonomy" id="188477"/>
    <lineage>
        <taxon>Eukaryota</taxon>
        <taxon>Metazoa</taxon>
        <taxon>Spiralia</taxon>
        <taxon>Lophotrochozoa</taxon>
        <taxon>Mollusca</taxon>
        <taxon>Gastropoda</taxon>
        <taxon>Heterobranchia</taxon>
        <taxon>Euthyneura</taxon>
        <taxon>Panpulmonata</taxon>
        <taxon>Sacoglossa</taxon>
        <taxon>Placobranchoidea</taxon>
        <taxon>Plakobranchidae</taxon>
        <taxon>Elysia</taxon>
    </lineage>
</organism>
<dbReference type="OrthoDB" id="2445133at2759"/>
<dbReference type="Proteomes" id="UP000271974">
    <property type="component" value="Unassembled WGS sequence"/>
</dbReference>
<dbReference type="AlphaFoldDB" id="A0A433TL71"/>
<evidence type="ECO:0000256" key="1">
    <source>
        <dbReference type="ARBA" id="ARBA00040925"/>
    </source>
</evidence>
<dbReference type="GO" id="GO:0036503">
    <property type="term" value="P:ERAD pathway"/>
    <property type="evidence" value="ECO:0007669"/>
    <property type="project" value="TreeGrafter"/>
</dbReference>
<evidence type="ECO:0000313" key="4">
    <source>
        <dbReference type="EMBL" id="RUS82330.1"/>
    </source>
</evidence>
<dbReference type="SUPFAM" id="SSF54236">
    <property type="entry name" value="Ubiquitin-like"/>
    <property type="match status" value="1"/>
</dbReference>
<gene>
    <name evidence="4" type="ORF">EGW08_009920</name>
</gene>
<accession>A0A433TL71</accession>
<dbReference type="PROSITE" id="PS50033">
    <property type="entry name" value="UBX"/>
    <property type="match status" value="1"/>
</dbReference>
<dbReference type="PANTHER" id="PTHR46424">
    <property type="entry name" value="UBX DOMAIN-CONTAINING PROTEIN 4"/>
    <property type="match status" value="1"/>
</dbReference>
<evidence type="ECO:0000256" key="2">
    <source>
        <dbReference type="SAM" id="MobiDB-lite"/>
    </source>
</evidence>
<comment type="caution">
    <text evidence="4">The sequence shown here is derived from an EMBL/GenBank/DDBJ whole genome shotgun (WGS) entry which is preliminary data.</text>
</comment>
<dbReference type="InterPro" id="IPR001012">
    <property type="entry name" value="UBX_dom"/>
</dbReference>
<feature type="compositionally biased region" description="Polar residues" evidence="2">
    <location>
        <begin position="134"/>
        <end position="147"/>
    </location>
</feature>
<dbReference type="Pfam" id="PF00789">
    <property type="entry name" value="UBX"/>
    <property type="match status" value="1"/>
</dbReference>
<dbReference type="PANTHER" id="PTHR46424:SF1">
    <property type="entry name" value="UBX DOMAIN-CONTAINING PROTEIN 4"/>
    <property type="match status" value="1"/>
</dbReference>
<proteinExistence type="predicted"/>
<dbReference type="EMBL" id="RQTK01000291">
    <property type="protein sequence ID" value="RUS82330.1"/>
    <property type="molecule type" value="Genomic_DNA"/>
</dbReference>
<feature type="compositionally biased region" description="Polar residues" evidence="2">
    <location>
        <begin position="171"/>
        <end position="180"/>
    </location>
</feature>
<keyword evidence="5" id="KW-1185">Reference proteome</keyword>
<evidence type="ECO:0000313" key="5">
    <source>
        <dbReference type="Proteomes" id="UP000271974"/>
    </source>
</evidence>
<feature type="domain" description="UBX" evidence="3">
    <location>
        <begin position="1"/>
        <end position="65"/>
    </location>
</feature>
<dbReference type="GO" id="GO:0005783">
    <property type="term" value="C:endoplasmic reticulum"/>
    <property type="evidence" value="ECO:0007669"/>
    <property type="project" value="TreeGrafter"/>
</dbReference>
<feature type="region of interest" description="Disordered" evidence="2">
    <location>
        <begin position="110"/>
        <end position="180"/>
    </location>
</feature>
<feature type="compositionally biased region" description="Low complexity" evidence="2">
    <location>
        <begin position="111"/>
        <end position="123"/>
    </location>
</feature>
<reference evidence="4 5" key="1">
    <citation type="submission" date="2019-01" db="EMBL/GenBank/DDBJ databases">
        <title>A draft genome assembly of the solar-powered sea slug Elysia chlorotica.</title>
        <authorList>
            <person name="Cai H."/>
            <person name="Li Q."/>
            <person name="Fang X."/>
            <person name="Li J."/>
            <person name="Curtis N.E."/>
            <person name="Altenburger A."/>
            <person name="Shibata T."/>
            <person name="Feng M."/>
            <person name="Maeda T."/>
            <person name="Schwartz J.A."/>
            <person name="Shigenobu S."/>
            <person name="Lundholm N."/>
            <person name="Nishiyama T."/>
            <person name="Yang H."/>
            <person name="Hasebe M."/>
            <person name="Li S."/>
            <person name="Pierce S.K."/>
            <person name="Wang J."/>
        </authorList>
    </citation>
    <scope>NUCLEOTIDE SEQUENCE [LARGE SCALE GENOMIC DNA]</scope>
    <source>
        <strain evidence="4">EC2010</strain>
        <tissue evidence="4">Whole organism of an adult</tissue>
    </source>
</reference>
<name>A0A433TL71_ELYCH</name>
<protein>
    <recommendedName>
        <fullName evidence="1">UBX domain-containing protein 4</fullName>
    </recommendedName>
</protein>
<dbReference type="SMART" id="SM00166">
    <property type="entry name" value="UBX"/>
    <property type="match status" value="1"/>
</dbReference>
<sequence>MADGSSLTHQFPATETFRTVQEFITQHLGSEVSLSTSFPRRTFTAEDEGKTLQELQLAPSAAILVIPRGQSSSSVRSSNDAVTLSSLSSLVLSPFLFIWNLLCSMIGLSGASSASPSPQQPSARGAEKMDAGTAGSSQRRPASSPTGARQEGAIKRFRNAQDDEDDEDRNTWNGNSTQQM</sequence>
<dbReference type="STRING" id="188477.A0A433TL71"/>
<dbReference type="Gene3D" id="3.10.20.90">
    <property type="entry name" value="Phosphatidylinositol 3-kinase Catalytic Subunit, Chain A, domain 1"/>
    <property type="match status" value="1"/>
</dbReference>
<evidence type="ECO:0000259" key="3">
    <source>
        <dbReference type="PROSITE" id="PS50033"/>
    </source>
</evidence>
<dbReference type="InterPro" id="IPR029071">
    <property type="entry name" value="Ubiquitin-like_domsf"/>
</dbReference>